<organism evidence="1 2">
    <name type="scientific">Methylobacterium iners</name>
    <dbReference type="NCBI Taxonomy" id="418707"/>
    <lineage>
        <taxon>Bacteria</taxon>
        <taxon>Pseudomonadati</taxon>
        <taxon>Pseudomonadota</taxon>
        <taxon>Alphaproteobacteria</taxon>
        <taxon>Hyphomicrobiales</taxon>
        <taxon>Methylobacteriaceae</taxon>
        <taxon>Methylobacterium</taxon>
    </lineage>
</organism>
<protein>
    <submittedName>
        <fullName evidence="1">Uncharacterized protein</fullName>
    </submittedName>
</protein>
<gene>
    <name evidence="1" type="ORF">OCOJLMKI_4672</name>
</gene>
<evidence type="ECO:0000313" key="1">
    <source>
        <dbReference type="EMBL" id="GJD97441.1"/>
    </source>
</evidence>
<sequence length="131" mass="14089">MSAFVVSKFQIDAILTAALNYGADGVDRNSATDIGRVLWLENGKSFAALYPAKVDAIEIATRRAEVYVFKAVAVPSIVEAAKLVDSLEYQSCEHDGWARSDALAWLGVIRAALLRSLPGYEGAAWAVDRAA</sequence>
<dbReference type="EMBL" id="BPQP01000089">
    <property type="protein sequence ID" value="GJD97441.1"/>
    <property type="molecule type" value="Genomic_DNA"/>
</dbReference>
<comment type="caution">
    <text evidence="1">The sequence shown here is derived from an EMBL/GenBank/DDBJ whole genome shotgun (WGS) entry which is preliminary data.</text>
</comment>
<name>A0ABQ4S3H4_9HYPH</name>
<dbReference type="RefSeq" id="WP_238246502.1">
    <property type="nucleotide sequence ID" value="NZ_BPQP01000089.1"/>
</dbReference>
<accession>A0ABQ4S3H4</accession>
<reference evidence="1" key="2">
    <citation type="submission" date="2021-08" db="EMBL/GenBank/DDBJ databases">
        <authorList>
            <person name="Tani A."/>
            <person name="Ola A."/>
            <person name="Ogura Y."/>
            <person name="Katsura K."/>
            <person name="Hayashi T."/>
        </authorList>
    </citation>
    <scope>NUCLEOTIDE SEQUENCE</scope>
    <source>
        <strain evidence="1">DSM 19015</strain>
    </source>
</reference>
<keyword evidence="2" id="KW-1185">Reference proteome</keyword>
<reference evidence="1" key="1">
    <citation type="journal article" date="2021" name="Front. Microbiol.">
        <title>Comprehensive Comparative Genomics and Phenotyping of Methylobacterium Species.</title>
        <authorList>
            <person name="Alessa O."/>
            <person name="Ogura Y."/>
            <person name="Fujitani Y."/>
            <person name="Takami H."/>
            <person name="Hayashi T."/>
            <person name="Sahin N."/>
            <person name="Tani A."/>
        </authorList>
    </citation>
    <scope>NUCLEOTIDE SEQUENCE</scope>
    <source>
        <strain evidence="1">DSM 19015</strain>
    </source>
</reference>
<dbReference type="Proteomes" id="UP001055125">
    <property type="component" value="Unassembled WGS sequence"/>
</dbReference>
<proteinExistence type="predicted"/>
<evidence type="ECO:0000313" key="2">
    <source>
        <dbReference type="Proteomes" id="UP001055125"/>
    </source>
</evidence>